<keyword evidence="3" id="KW-1185">Reference proteome</keyword>
<dbReference type="Pfam" id="PF24793">
    <property type="entry name" value="GINT1_N"/>
    <property type="match status" value="1"/>
</dbReference>
<dbReference type="AlphaFoldDB" id="A0A7S8F4P5"/>
<sequence>MLQRVETAIAARRPPANLDEWHENLNTVPHVASGDEVSLARTKPEVLLDLAGDYGLTVPASAATHGVWFTDATCTIPGAAGLRPLLEGSPVSTINLFRRTSQQPVPSQISSAAVDGKFLAARNTWFLEEKSVALILRELRRCARDRKPGQGREGALFVSPAAPSAREFIRYLSGVMAAVVGRATDELAQRLRLRPGMFHLRIEREGSLLRFAPEDGEATRPDDNSYYADPFLLERDGEKWCLFERYDYAERHGSIWAGRLEDDRVVEIRSAIDPGYHLSFPVPIEHGGELFVMPESCAMRRLEIWRCVSFPDQWELHATALEDSMIADSALLELDGDWWIFANMASDPFGDVSSELHLYRTSGPDLAWVEPHRLNPVVFDSRMARNAGRIHRIGDALYRPAQDNSHGTYGYGLRIMKIETVGRDEYRERSTRHVLPDFDPGVIGIHHVDRLGDQVIFDVRERMGGAA</sequence>
<evidence type="ECO:0000313" key="2">
    <source>
        <dbReference type="EMBL" id="QPC99129.1"/>
    </source>
</evidence>
<reference evidence="2 3" key="1">
    <citation type="submission" date="2020-11" db="EMBL/GenBank/DDBJ databases">
        <title>The genome sequence of Erythrobacter sp. 6D36.</title>
        <authorList>
            <person name="Liu Y."/>
        </authorList>
    </citation>
    <scope>NUCLEOTIDE SEQUENCE [LARGE SCALE GENOMIC DNA]</scope>
    <source>
        <strain evidence="2 3">6D36</strain>
    </source>
</reference>
<proteinExistence type="predicted"/>
<dbReference type="KEGG" id="qso:IRL76_00645"/>
<protein>
    <recommendedName>
        <fullName evidence="1">Glucosamine inositolphosphorylceramide transferase 1 N-terminal domain-containing protein</fullName>
    </recommendedName>
</protein>
<dbReference type="EMBL" id="CP064654">
    <property type="protein sequence ID" value="QPC99129.1"/>
    <property type="molecule type" value="Genomic_DNA"/>
</dbReference>
<dbReference type="RefSeq" id="WP_200982211.1">
    <property type="nucleotide sequence ID" value="NZ_CP064654.1"/>
</dbReference>
<organism evidence="2 3">
    <name type="scientific">Qipengyuania soli</name>
    <dbReference type="NCBI Taxonomy" id="2782568"/>
    <lineage>
        <taxon>Bacteria</taxon>
        <taxon>Pseudomonadati</taxon>
        <taxon>Pseudomonadota</taxon>
        <taxon>Alphaproteobacteria</taxon>
        <taxon>Sphingomonadales</taxon>
        <taxon>Erythrobacteraceae</taxon>
        <taxon>Qipengyuania</taxon>
    </lineage>
</organism>
<feature type="domain" description="Glucosamine inositolphosphorylceramide transferase 1 N-terminal" evidence="1">
    <location>
        <begin position="224"/>
        <end position="430"/>
    </location>
</feature>
<evidence type="ECO:0000259" key="1">
    <source>
        <dbReference type="Pfam" id="PF24793"/>
    </source>
</evidence>
<name>A0A7S8F4P5_9SPHN</name>
<dbReference type="InterPro" id="IPR056442">
    <property type="entry name" value="GINT1_N"/>
</dbReference>
<gene>
    <name evidence="2" type="ORF">IRL76_00645</name>
</gene>
<accession>A0A7S8F4P5</accession>
<dbReference type="Proteomes" id="UP000594459">
    <property type="component" value="Chromosome"/>
</dbReference>
<evidence type="ECO:0000313" key="3">
    <source>
        <dbReference type="Proteomes" id="UP000594459"/>
    </source>
</evidence>